<name>A0A382GKQ4_9ZZZZ</name>
<protein>
    <submittedName>
        <fullName evidence="1">Uncharacterized protein</fullName>
    </submittedName>
</protein>
<dbReference type="AlphaFoldDB" id="A0A382GKQ4"/>
<dbReference type="EMBL" id="UINC01055643">
    <property type="protein sequence ID" value="SVB74751.1"/>
    <property type="molecule type" value="Genomic_DNA"/>
</dbReference>
<organism evidence="1">
    <name type="scientific">marine metagenome</name>
    <dbReference type="NCBI Taxonomy" id="408172"/>
    <lineage>
        <taxon>unclassified sequences</taxon>
        <taxon>metagenomes</taxon>
        <taxon>ecological metagenomes</taxon>
    </lineage>
</organism>
<sequence>PQVFSYWRLTRAVCLTYLGSLCNSRDTLTCSYWLSWEWTGEENAAYIGYQRAGGLIY</sequence>
<reference evidence="1" key="1">
    <citation type="submission" date="2018-05" db="EMBL/GenBank/DDBJ databases">
        <authorList>
            <person name="Lanie J.A."/>
            <person name="Ng W.-L."/>
            <person name="Kazmierczak K.M."/>
            <person name="Andrzejewski T.M."/>
            <person name="Davidsen T.M."/>
            <person name="Wayne K.J."/>
            <person name="Tettelin H."/>
            <person name="Glass J.I."/>
            <person name="Rusch D."/>
            <person name="Podicherti R."/>
            <person name="Tsui H.-C.T."/>
            <person name="Winkler M.E."/>
        </authorList>
    </citation>
    <scope>NUCLEOTIDE SEQUENCE</scope>
</reference>
<proteinExistence type="predicted"/>
<evidence type="ECO:0000313" key="1">
    <source>
        <dbReference type="EMBL" id="SVB74751.1"/>
    </source>
</evidence>
<feature type="non-terminal residue" evidence="1">
    <location>
        <position position="1"/>
    </location>
</feature>
<accession>A0A382GKQ4</accession>
<gene>
    <name evidence="1" type="ORF">METZ01_LOCUS227605</name>
</gene>